<accession>A0ABR8BS16</accession>
<dbReference type="EMBL" id="JACJQT010000007">
    <property type="protein sequence ID" value="MBD2277577.1"/>
    <property type="molecule type" value="Genomic_DNA"/>
</dbReference>
<gene>
    <name evidence="2" type="ORF">H6F99_04355</name>
</gene>
<organism evidence="2 3">
    <name type="scientific">Aphanizomenon flos-aquae FACHB-1040</name>
    <dbReference type="NCBI Taxonomy" id="2692887"/>
    <lineage>
        <taxon>Bacteria</taxon>
        <taxon>Bacillati</taxon>
        <taxon>Cyanobacteriota</taxon>
        <taxon>Cyanophyceae</taxon>
        <taxon>Nostocales</taxon>
        <taxon>Aphanizomenonaceae</taxon>
        <taxon>Aphanizomenon</taxon>
    </lineage>
</organism>
<protein>
    <submittedName>
        <fullName evidence="2">Uncharacterized protein</fullName>
    </submittedName>
</protein>
<keyword evidence="1" id="KW-0472">Membrane</keyword>
<sequence length="51" mass="5898">MYFINYLGVVGTWFGNFLVMPIAIAIRKSGNQLLCTCVENNGFYSYIRRRS</sequence>
<keyword evidence="1" id="KW-0812">Transmembrane</keyword>
<keyword evidence="1" id="KW-1133">Transmembrane helix</keyword>
<feature type="transmembrane region" description="Helical" evidence="1">
    <location>
        <begin position="6"/>
        <end position="26"/>
    </location>
</feature>
<evidence type="ECO:0000256" key="1">
    <source>
        <dbReference type="SAM" id="Phobius"/>
    </source>
</evidence>
<evidence type="ECO:0000313" key="3">
    <source>
        <dbReference type="Proteomes" id="UP000606721"/>
    </source>
</evidence>
<comment type="caution">
    <text evidence="2">The sequence shown here is derived from an EMBL/GenBank/DDBJ whole genome shotgun (WGS) entry which is preliminary data.</text>
</comment>
<name>A0ABR8BS16_APHFL</name>
<dbReference type="RefSeq" id="WP_168634844.1">
    <property type="nucleotide sequence ID" value="NZ_JACJQT010000007.1"/>
</dbReference>
<reference evidence="2 3" key="1">
    <citation type="journal article" date="2020" name="ISME J.">
        <title>Comparative genomics reveals insights into cyanobacterial evolution and habitat adaptation.</title>
        <authorList>
            <person name="Chen M.Y."/>
            <person name="Teng W.K."/>
            <person name="Zhao L."/>
            <person name="Hu C.X."/>
            <person name="Zhou Y.K."/>
            <person name="Han B.P."/>
            <person name="Song L.R."/>
            <person name="Shu W.S."/>
        </authorList>
    </citation>
    <scope>NUCLEOTIDE SEQUENCE [LARGE SCALE GENOMIC DNA]</scope>
    <source>
        <strain evidence="2 3">FACHB-1040</strain>
    </source>
</reference>
<dbReference type="Proteomes" id="UP000606721">
    <property type="component" value="Unassembled WGS sequence"/>
</dbReference>
<keyword evidence="3" id="KW-1185">Reference proteome</keyword>
<proteinExistence type="predicted"/>
<evidence type="ECO:0000313" key="2">
    <source>
        <dbReference type="EMBL" id="MBD2277577.1"/>
    </source>
</evidence>